<dbReference type="Gene3D" id="2.130.10.30">
    <property type="entry name" value="Regulator of chromosome condensation 1/beta-lactamase-inhibitor protein II"/>
    <property type="match status" value="2"/>
</dbReference>
<accession>A0A7S4HNN2</accession>
<feature type="repeat" description="RCC1" evidence="1">
    <location>
        <begin position="52"/>
        <end position="104"/>
    </location>
</feature>
<organism evidence="2">
    <name type="scientific">Vannella robusta</name>
    <dbReference type="NCBI Taxonomy" id="1487602"/>
    <lineage>
        <taxon>Eukaryota</taxon>
        <taxon>Amoebozoa</taxon>
        <taxon>Discosea</taxon>
        <taxon>Flabellinia</taxon>
        <taxon>Vannellidae</taxon>
        <taxon>Vannella</taxon>
    </lineage>
</organism>
<name>A0A7S4HNN2_9EUKA</name>
<dbReference type="SUPFAM" id="SSF50985">
    <property type="entry name" value="RCC1/BLIP-II"/>
    <property type="match status" value="1"/>
</dbReference>
<dbReference type="AlphaFoldDB" id="A0A7S4HNN2"/>
<dbReference type="GO" id="GO:0005085">
    <property type="term" value="F:guanyl-nucleotide exchange factor activity"/>
    <property type="evidence" value="ECO:0007669"/>
    <property type="project" value="TreeGrafter"/>
</dbReference>
<dbReference type="InterPro" id="IPR000408">
    <property type="entry name" value="Reg_chr_condens"/>
</dbReference>
<dbReference type="Pfam" id="PF13540">
    <property type="entry name" value="RCC1_2"/>
    <property type="match status" value="2"/>
</dbReference>
<evidence type="ECO:0000256" key="1">
    <source>
        <dbReference type="PROSITE-ProRule" id="PRU00235"/>
    </source>
</evidence>
<reference evidence="2" key="1">
    <citation type="submission" date="2021-01" db="EMBL/GenBank/DDBJ databases">
        <authorList>
            <person name="Corre E."/>
            <person name="Pelletier E."/>
            <person name="Niang G."/>
            <person name="Scheremetjew M."/>
            <person name="Finn R."/>
            <person name="Kale V."/>
            <person name="Holt S."/>
            <person name="Cochrane G."/>
            <person name="Meng A."/>
            <person name="Brown T."/>
            <person name="Cohen L."/>
        </authorList>
    </citation>
    <scope>NUCLEOTIDE SEQUENCE</scope>
    <source>
        <strain evidence="2">DIVA3 518/3/11/1/6</strain>
    </source>
</reference>
<protein>
    <submittedName>
        <fullName evidence="2">Uncharacterized protein</fullName>
    </submittedName>
</protein>
<dbReference type="PANTHER" id="PTHR45982:SF1">
    <property type="entry name" value="REGULATOR OF CHROMOSOME CONDENSATION"/>
    <property type="match status" value="1"/>
</dbReference>
<sequence length="353" mass="38723">MGVLWASGNNLQGQLGSGDYEPRYVFKEVGSFALITQISCGRLHTVCLDESGKMWAFGDNRKCQLGVTAMDGVVSSCTPKLVPIDAEITEICCGLDHTLCLDANLQCWSFGDNSYGQLGTDVNRQNIRYWYGNEGDYYREAPAPKMIRGATETRLLACSNHSILVDQTDKLRMFGDNSQYQFGVASNREQSVELQHVSDVGYVTKVVCNARATLLLNEEGQVYIAGKAGSLTFPTFTHLETLIGVHHISAGEFFFMCIDDMGKLWTICDTDGTGSGEPKIVEEIDMVVSTSRGGNHAFVLDRSRTVWAFGPNEDGQLGLGFAKRKKTVPPTKLSAKASQTIAGKRTRLKSARK</sequence>
<feature type="repeat" description="RCC1" evidence="1">
    <location>
        <begin position="2"/>
        <end position="51"/>
    </location>
</feature>
<dbReference type="GO" id="GO:0005737">
    <property type="term" value="C:cytoplasm"/>
    <property type="evidence" value="ECO:0007669"/>
    <property type="project" value="TreeGrafter"/>
</dbReference>
<proteinExistence type="predicted"/>
<dbReference type="PROSITE" id="PS50012">
    <property type="entry name" value="RCC1_3"/>
    <property type="match status" value="2"/>
</dbReference>
<gene>
    <name evidence="2" type="ORF">VSP0166_LOCUS2645</name>
</gene>
<evidence type="ECO:0000313" key="2">
    <source>
        <dbReference type="EMBL" id="CAE2204452.1"/>
    </source>
</evidence>
<dbReference type="PROSITE" id="PS00626">
    <property type="entry name" value="RCC1_2"/>
    <property type="match status" value="2"/>
</dbReference>
<dbReference type="PANTHER" id="PTHR45982">
    <property type="entry name" value="REGULATOR OF CHROMOSOME CONDENSATION"/>
    <property type="match status" value="1"/>
</dbReference>
<dbReference type="InterPro" id="IPR051553">
    <property type="entry name" value="Ran_GTPase-activating"/>
</dbReference>
<dbReference type="PRINTS" id="PR00633">
    <property type="entry name" value="RCCNDNSATION"/>
</dbReference>
<dbReference type="EMBL" id="HBKP01003650">
    <property type="protein sequence ID" value="CAE2204452.1"/>
    <property type="molecule type" value="Transcribed_RNA"/>
</dbReference>
<dbReference type="InterPro" id="IPR009091">
    <property type="entry name" value="RCC1/BLIP-II"/>
</dbReference>